<protein>
    <submittedName>
        <fullName evidence="1">AAA domain-containing protein</fullName>
    </submittedName>
</protein>
<dbReference type="EMBL" id="CAXAMM010035787">
    <property type="protein sequence ID" value="CAK9074891.1"/>
    <property type="molecule type" value="Genomic_DNA"/>
</dbReference>
<comment type="caution">
    <text evidence="1">The sequence shown here is derived from an EMBL/GenBank/DDBJ whole genome shotgun (WGS) entry which is preliminary data.</text>
</comment>
<proteinExistence type="predicted"/>
<evidence type="ECO:0000313" key="2">
    <source>
        <dbReference type="Proteomes" id="UP001642464"/>
    </source>
</evidence>
<organism evidence="1 2">
    <name type="scientific">Durusdinium trenchii</name>
    <dbReference type="NCBI Taxonomy" id="1381693"/>
    <lineage>
        <taxon>Eukaryota</taxon>
        <taxon>Sar</taxon>
        <taxon>Alveolata</taxon>
        <taxon>Dinophyceae</taxon>
        <taxon>Suessiales</taxon>
        <taxon>Symbiodiniaceae</taxon>
        <taxon>Durusdinium</taxon>
    </lineage>
</organism>
<gene>
    <name evidence="1" type="ORF">SCF082_LOCUS36402</name>
</gene>
<dbReference type="Proteomes" id="UP001642464">
    <property type="component" value="Unassembled WGS sequence"/>
</dbReference>
<reference evidence="1 2" key="1">
    <citation type="submission" date="2024-02" db="EMBL/GenBank/DDBJ databases">
        <authorList>
            <person name="Chen Y."/>
            <person name="Shah S."/>
            <person name="Dougan E. K."/>
            <person name="Thang M."/>
            <person name="Chan C."/>
        </authorList>
    </citation>
    <scope>NUCLEOTIDE SEQUENCE [LARGE SCALE GENOMIC DNA]</scope>
</reference>
<sequence>MASSTIWKLGKSLLLFKAFVPEALVNARQSAQIRLAAESKKRQLPPLTSPANAEEHVCVPLEGYGQKIEDLFEGDEFAFVRGGVAVGKSTLHLYLARQNPKFVSVPFGDGKYPSWRENIVKAIMTAM</sequence>
<evidence type="ECO:0000313" key="1">
    <source>
        <dbReference type="EMBL" id="CAK9074891.1"/>
    </source>
</evidence>
<accession>A0ABP0PFS6</accession>
<keyword evidence="2" id="KW-1185">Reference proteome</keyword>
<name>A0ABP0PFS6_9DINO</name>